<reference evidence="3" key="1">
    <citation type="journal article" date="2017" name="bioRxiv">
        <title>Comparative analysis of the genomes of Stylophora pistillata and Acropora digitifera provides evidence for extensive differences between species of corals.</title>
        <authorList>
            <person name="Voolstra C.R."/>
            <person name="Li Y."/>
            <person name="Liew Y.J."/>
            <person name="Baumgarten S."/>
            <person name="Zoccola D."/>
            <person name="Flot J.-F."/>
            <person name="Tambutte S."/>
            <person name="Allemand D."/>
            <person name="Aranda M."/>
        </authorList>
    </citation>
    <scope>NUCLEOTIDE SEQUENCE [LARGE SCALE GENOMIC DNA]</scope>
</reference>
<evidence type="ECO:0000256" key="1">
    <source>
        <dbReference type="SAM" id="MobiDB-lite"/>
    </source>
</evidence>
<sequence>IIAVCKRCKANLATLSKREPDLVDNDGDNSDDVNELDDDDDESDEDQEVIIAAKHLVLERKVEEECSFVVSDLTRSLCALTTVDNTVDSVHLTANTGSSSEEAVCDSRIARRRKLNAFLEECNVMPLNQKPMLPLEEASE</sequence>
<gene>
    <name evidence="2" type="ORF">AWC38_SpisGene24407</name>
</gene>
<feature type="region of interest" description="Disordered" evidence="1">
    <location>
        <begin position="19"/>
        <end position="45"/>
    </location>
</feature>
<feature type="compositionally biased region" description="Acidic residues" evidence="1">
    <location>
        <begin position="22"/>
        <end position="45"/>
    </location>
</feature>
<name>A0A2B4R5U8_STYPI</name>
<organism evidence="2 3">
    <name type="scientific">Stylophora pistillata</name>
    <name type="common">Smooth cauliflower coral</name>
    <dbReference type="NCBI Taxonomy" id="50429"/>
    <lineage>
        <taxon>Eukaryota</taxon>
        <taxon>Metazoa</taxon>
        <taxon>Cnidaria</taxon>
        <taxon>Anthozoa</taxon>
        <taxon>Hexacorallia</taxon>
        <taxon>Scleractinia</taxon>
        <taxon>Astrocoeniina</taxon>
        <taxon>Pocilloporidae</taxon>
        <taxon>Stylophora</taxon>
    </lineage>
</organism>
<proteinExistence type="predicted"/>
<keyword evidence="3" id="KW-1185">Reference proteome</keyword>
<feature type="non-terminal residue" evidence="2">
    <location>
        <position position="1"/>
    </location>
</feature>
<accession>A0A2B4R5U8</accession>
<evidence type="ECO:0000313" key="3">
    <source>
        <dbReference type="Proteomes" id="UP000225706"/>
    </source>
</evidence>
<evidence type="ECO:0000313" key="2">
    <source>
        <dbReference type="EMBL" id="PFX11758.1"/>
    </source>
</evidence>
<protein>
    <submittedName>
        <fullName evidence="2">Uncharacterized protein</fullName>
    </submittedName>
</protein>
<dbReference type="Proteomes" id="UP000225706">
    <property type="component" value="Unassembled WGS sequence"/>
</dbReference>
<dbReference type="AlphaFoldDB" id="A0A2B4R5U8"/>
<dbReference type="EMBL" id="LSMT01001929">
    <property type="protein sequence ID" value="PFX11758.1"/>
    <property type="molecule type" value="Genomic_DNA"/>
</dbReference>
<comment type="caution">
    <text evidence="2">The sequence shown here is derived from an EMBL/GenBank/DDBJ whole genome shotgun (WGS) entry which is preliminary data.</text>
</comment>